<dbReference type="Gene3D" id="2.30.40.10">
    <property type="entry name" value="Urease, subunit C, domain 1"/>
    <property type="match status" value="1"/>
</dbReference>
<dbReference type="Proteomes" id="UP000199642">
    <property type="component" value="Unassembled WGS sequence"/>
</dbReference>
<dbReference type="GO" id="GO:0004038">
    <property type="term" value="F:allantoinase activity"/>
    <property type="evidence" value="ECO:0007669"/>
    <property type="project" value="TreeGrafter"/>
</dbReference>
<dbReference type="GO" id="GO:0046872">
    <property type="term" value="F:metal ion binding"/>
    <property type="evidence" value="ECO:0007669"/>
    <property type="project" value="InterPro"/>
</dbReference>
<organism evidence="3 4">
    <name type="scientific">Algoriphagus hitonicola</name>
    <dbReference type="NCBI Taxonomy" id="435880"/>
    <lineage>
        <taxon>Bacteria</taxon>
        <taxon>Pseudomonadati</taxon>
        <taxon>Bacteroidota</taxon>
        <taxon>Cytophagia</taxon>
        <taxon>Cytophagales</taxon>
        <taxon>Cyclobacteriaceae</taxon>
        <taxon>Algoriphagus</taxon>
    </lineage>
</organism>
<evidence type="ECO:0000313" key="4">
    <source>
        <dbReference type="Proteomes" id="UP000199642"/>
    </source>
</evidence>
<dbReference type="GO" id="GO:0006221">
    <property type="term" value="P:pyrimidine nucleotide biosynthetic process"/>
    <property type="evidence" value="ECO:0007669"/>
    <property type="project" value="UniProtKB-KW"/>
</dbReference>
<evidence type="ECO:0000259" key="2">
    <source>
        <dbReference type="Pfam" id="PF12890"/>
    </source>
</evidence>
<dbReference type="InterPro" id="IPR011059">
    <property type="entry name" value="Metal-dep_hydrolase_composite"/>
</dbReference>
<evidence type="ECO:0000313" key="3">
    <source>
        <dbReference type="EMBL" id="SFH17321.1"/>
    </source>
</evidence>
<dbReference type="InterPro" id="IPR024403">
    <property type="entry name" value="DHOase_cat"/>
</dbReference>
<gene>
    <name evidence="3" type="ORF">SAMN04487988_12418</name>
</gene>
<dbReference type="InterPro" id="IPR004722">
    <property type="entry name" value="DHOase"/>
</dbReference>
<accession>A0A1I2XZ23</accession>
<dbReference type="EMBL" id="FOPC01000024">
    <property type="protein sequence ID" value="SFH17321.1"/>
    <property type="molecule type" value="Genomic_DNA"/>
</dbReference>
<dbReference type="SUPFAM" id="SSF51338">
    <property type="entry name" value="Composite domain of metallo-dependent hydrolases"/>
    <property type="match status" value="1"/>
</dbReference>
<dbReference type="InterPro" id="IPR050138">
    <property type="entry name" value="DHOase/Allantoinase_Hydrolase"/>
</dbReference>
<dbReference type="SUPFAM" id="SSF51556">
    <property type="entry name" value="Metallo-dependent hydrolases"/>
    <property type="match status" value="1"/>
</dbReference>
<sequence length="413" mass="46152">MMTILFKNLTVIDPEFRKTGDFYFDGQRLHSDFPSNQNADHVFDTSGCFASKGWIDLRVGLGEPGLEYKETVESLCESLQASGFCAAVILPNTDPVIQSKNEIDFLKSKSARFLPELIIQGAVTKNTNGEDLTEILDMHYQTGISIFGDGTNTLHHADRYLKVLQYLQKFNGILFDHPFDPLLAIFGQMHEGKISTNLGLKGLPAMAEEIAVHRNLELMRYAGGRVHFQTLSTAKSVELIRMAKKEGLNVSADVSIAQLLFSDEDLKDFDPNYKVMPPFRGSKERAALIQGLKDGTIDAICSNHQPQDLDSKFMEFDLANLGQIGLQTFLPGMVKLAEELSWDLLIQKITSGPAKVLNRELGENWTIFDPTANWVYSKDTNKSLASNHPWFGQELTGKVKFVIQKGQLAQIDE</sequence>
<protein>
    <submittedName>
        <fullName evidence="3">Dihydroorotase</fullName>
    </submittedName>
</protein>
<dbReference type="Gene3D" id="3.20.20.140">
    <property type="entry name" value="Metal-dependent hydrolases"/>
    <property type="match status" value="1"/>
</dbReference>
<dbReference type="GO" id="GO:0006145">
    <property type="term" value="P:purine nucleobase catabolic process"/>
    <property type="evidence" value="ECO:0007669"/>
    <property type="project" value="TreeGrafter"/>
</dbReference>
<dbReference type="PANTHER" id="PTHR43668:SF2">
    <property type="entry name" value="ALLANTOINASE"/>
    <property type="match status" value="1"/>
</dbReference>
<proteinExistence type="predicted"/>
<dbReference type="InterPro" id="IPR032466">
    <property type="entry name" value="Metal_Hydrolase"/>
</dbReference>
<evidence type="ECO:0000256" key="1">
    <source>
        <dbReference type="ARBA" id="ARBA00022975"/>
    </source>
</evidence>
<feature type="domain" description="Dihydroorotase catalytic" evidence="2">
    <location>
        <begin position="53"/>
        <end position="233"/>
    </location>
</feature>
<dbReference type="GO" id="GO:0004151">
    <property type="term" value="F:dihydroorotase activity"/>
    <property type="evidence" value="ECO:0007669"/>
    <property type="project" value="InterPro"/>
</dbReference>
<keyword evidence="4" id="KW-1185">Reference proteome</keyword>
<dbReference type="GO" id="GO:0005737">
    <property type="term" value="C:cytoplasm"/>
    <property type="evidence" value="ECO:0007669"/>
    <property type="project" value="TreeGrafter"/>
</dbReference>
<name>A0A1I2XZ23_9BACT</name>
<dbReference type="AlphaFoldDB" id="A0A1I2XZ23"/>
<dbReference type="Pfam" id="PF12890">
    <property type="entry name" value="DHOase"/>
    <property type="match status" value="1"/>
</dbReference>
<keyword evidence="1" id="KW-0665">Pyrimidine biosynthesis</keyword>
<dbReference type="RefSeq" id="WP_317042398.1">
    <property type="nucleotide sequence ID" value="NZ_FOPC01000024.1"/>
</dbReference>
<reference evidence="4" key="1">
    <citation type="submission" date="2016-10" db="EMBL/GenBank/DDBJ databases">
        <authorList>
            <person name="Varghese N."/>
            <person name="Submissions S."/>
        </authorList>
    </citation>
    <scope>NUCLEOTIDE SEQUENCE [LARGE SCALE GENOMIC DNA]</scope>
    <source>
        <strain evidence="4">DSM 19315</strain>
    </source>
</reference>
<dbReference type="STRING" id="435880.SAMN04487988_12418"/>
<dbReference type="PANTHER" id="PTHR43668">
    <property type="entry name" value="ALLANTOINASE"/>
    <property type="match status" value="1"/>
</dbReference>
<dbReference type="CDD" id="cd01317">
    <property type="entry name" value="DHOase_IIa"/>
    <property type="match status" value="1"/>
</dbReference>